<dbReference type="Pfam" id="PF14748">
    <property type="entry name" value="P5CR_dimer"/>
    <property type="match status" value="1"/>
</dbReference>
<dbReference type="GO" id="GO:0055129">
    <property type="term" value="P:L-proline biosynthetic process"/>
    <property type="evidence" value="ECO:0007669"/>
    <property type="project" value="UniProtKB-UniRule"/>
</dbReference>
<dbReference type="SUPFAM" id="SSF51735">
    <property type="entry name" value="NAD(P)-binding Rossmann-fold domains"/>
    <property type="match status" value="1"/>
</dbReference>
<dbReference type="InterPro" id="IPR029036">
    <property type="entry name" value="P5CR_dimer"/>
</dbReference>
<evidence type="ECO:0000256" key="5">
    <source>
        <dbReference type="ARBA" id="ARBA00058118"/>
    </source>
</evidence>
<dbReference type="HAMAP" id="MF_01925">
    <property type="entry name" value="P5C_reductase"/>
    <property type="match status" value="1"/>
</dbReference>
<dbReference type="InterPro" id="IPR053790">
    <property type="entry name" value="P5CR-like_CS"/>
</dbReference>
<comment type="pathway">
    <text evidence="6 9">Amino-acid biosynthesis; L-proline biosynthesis; L-proline from L-glutamate 5-semialdehyde: step 1/1.</text>
</comment>
<comment type="function">
    <text evidence="5 6">Catalyzes the reduction of 1-pyrroline-5-carboxylate (PCA) to L-proline.</text>
</comment>
<keyword evidence="3 6" id="KW-0521">NADP</keyword>
<gene>
    <name evidence="6 12" type="primary">proC</name>
    <name evidence="12" type="ORF">FCL54_15940</name>
</gene>
<dbReference type="PANTHER" id="PTHR11645">
    <property type="entry name" value="PYRROLINE-5-CARBOXYLATE REDUCTASE"/>
    <property type="match status" value="1"/>
</dbReference>
<dbReference type="PANTHER" id="PTHR11645:SF49">
    <property type="entry name" value="PYRROLINE-5-CARBOXYLATE REDUCTASE 1"/>
    <property type="match status" value="1"/>
</dbReference>
<dbReference type="SUPFAM" id="SSF48179">
    <property type="entry name" value="6-phosphogluconate dehydrogenase C-terminal domain-like"/>
    <property type="match status" value="1"/>
</dbReference>
<keyword evidence="6" id="KW-0963">Cytoplasm</keyword>
<keyword evidence="13" id="KW-1185">Reference proteome</keyword>
<proteinExistence type="inferred from homology"/>
<name>A0A5R9F1Z0_9BACL</name>
<dbReference type="NCBIfam" id="TIGR00112">
    <property type="entry name" value="proC"/>
    <property type="match status" value="1"/>
</dbReference>
<evidence type="ECO:0000256" key="7">
    <source>
        <dbReference type="NCBIfam" id="TIGR00112"/>
    </source>
</evidence>
<dbReference type="UniPathway" id="UPA00098">
    <property type="reaction ID" value="UER00361"/>
</dbReference>
<dbReference type="AlphaFoldDB" id="A0A5R9F1Z0"/>
<dbReference type="GO" id="GO:0004735">
    <property type="term" value="F:pyrroline-5-carboxylate reductase activity"/>
    <property type="evidence" value="ECO:0007669"/>
    <property type="project" value="UniProtKB-UniRule"/>
</dbReference>
<dbReference type="InterPro" id="IPR028939">
    <property type="entry name" value="P5C_Rdtase_cat_N"/>
</dbReference>
<dbReference type="OrthoDB" id="9805754at2"/>
<dbReference type="EMBL" id="SWLG01000011">
    <property type="protein sequence ID" value="TLS36416.1"/>
    <property type="molecule type" value="Genomic_DNA"/>
</dbReference>
<feature type="domain" description="Pyrroline-5-carboxylate reductase dimerisation" evidence="11">
    <location>
        <begin position="164"/>
        <end position="267"/>
    </location>
</feature>
<evidence type="ECO:0000313" key="13">
    <source>
        <dbReference type="Proteomes" id="UP000308230"/>
    </source>
</evidence>
<evidence type="ECO:0000256" key="8">
    <source>
        <dbReference type="PIRSR" id="PIRSR000193-1"/>
    </source>
</evidence>
<organism evidence="12 13">
    <name type="scientific">Exobacillus caeni</name>
    <dbReference type="NCBI Taxonomy" id="2574798"/>
    <lineage>
        <taxon>Bacteria</taxon>
        <taxon>Bacillati</taxon>
        <taxon>Bacillota</taxon>
        <taxon>Bacilli</taxon>
        <taxon>Bacillales</taxon>
        <taxon>Guptibacillaceae</taxon>
        <taxon>Exobacillus</taxon>
    </lineage>
</organism>
<dbReference type="InterPro" id="IPR000304">
    <property type="entry name" value="Pyrroline-COOH_reductase"/>
</dbReference>
<dbReference type="InterPro" id="IPR008927">
    <property type="entry name" value="6-PGluconate_DH-like_C_sf"/>
</dbReference>
<feature type="binding site" evidence="8">
    <location>
        <begin position="73"/>
        <end position="76"/>
    </location>
    <ligand>
        <name>NADP(+)</name>
        <dbReference type="ChEBI" id="CHEBI:58349"/>
    </ligand>
</feature>
<evidence type="ECO:0000256" key="9">
    <source>
        <dbReference type="RuleBase" id="RU003903"/>
    </source>
</evidence>
<evidence type="ECO:0000259" key="11">
    <source>
        <dbReference type="Pfam" id="PF14748"/>
    </source>
</evidence>
<dbReference type="PROSITE" id="PS00521">
    <property type="entry name" value="P5CR"/>
    <property type="match status" value="1"/>
</dbReference>
<evidence type="ECO:0000259" key="10">
    <source>
        <dbReference type="Pfam" id="PF03807"/>
    </source>
</evidence>
<dbReference type="FunFam" id="1.10.3730.10:FF:000001">
    <property type="entry name" value="Pyrroline-5-carboxylate reductase"/>
    <property type="match status" value="1"/>
</dbReference>
<accession>A0A5R9F1Z0</accession>
<sequence length="278" mass="30271">MLLTETILFVGAGSMAEAIIEGLLAKEMIPAEKIHIMNRSNEERLKDLHHRFGVKIVEEKEAIVDQSTIIVLAMKPKDVEEGVEGIKPYLTRNKLFISVLAGISTGLLEELLGDHPVIRALPNTSAAVGHSATALSSGKFANYEQLMKTRVMFESIGTVVCVEEKHIDAVTGLSGSGPAYFYYMVECMEQAAAEAGLDKTIARELILQTITGAAVMLKETDESASVLREKVTSPGGTTQAGLKVLETFNYQEAIRECVLTASKRASEIGNMYLHRIKS</sequence>
<dbReference type="GO" id="GO:0005737">
    <property type="term" value="C:cytoplasm"/>
    <property type="evidence" value="ECO:0007669"/>
    <property type="project" value="UniProtKB-SubCell"/>
</dbReference>
<dbReference type="PIRSF" id="PIRSF000193">
    <property type="entry name" value="Pyrrol-5-carb_rd"/>
    <property type="match status" value="1"/>
</dbReference>
<dbReference type="Pfam" id="PF03807">
    <property type="entry name" value="F420_oxidored"/>
    <property type="match status" value="1"/>
</dbReference>
<dbReference type="RefSeq" id="WP_138127735.1">
    <property type="nucleotide sequence ID" value="NZ_SWLG01000011.1"/>
</dbReference>
<dbReference type="Gene3D" id="3.40.50.720">
    <property type="entry name" value="NAD(P)-binding Rossmann-like Domain"/>
    <property type="match status" value="1"/>
</dbReference>
<dbReference type="Proteomes" id="UP000308230">
    <property type="component" value="Unassembled WGS sequence"/>
</dbReference>
<comment type="catalytic activity">
    <reaction evidence="6">
        <text>L-proline + NAD(+) = (S)-1-pyrroline-5-carboxylate + NADH + 2 H(+)</text>
        <dbReference type="Rhea" id="RHEA:14105"/>
        <dbReference type="ChEBI" id="CHEBI:15378"/>
        <dbReference type="ChEBI" id="CHEBI:17388"/>
        <dbReference type="ChEBI" id="CHEBI:57540"/>
        <dbReference type="ChEBI" id="CHEBI:57945"/>
        <dbReference type="ChEBI" id="CHEBI:60039"/>
        <dbReference type="EC" id="1.5.1.2"/>
    </reaction>
</comment>
<evidence type="ECO:0000256" key="2">
    <source>
        <dbReference type="ARBA" id="ARBA00022650"/>
    </source>
</evidence>
<evidence type="ECO:0000256" key="6">
    <source>
        <dbReference type="HAMAP-Rule" id="MF_01925"/>
    </source>
</evidence>
<evidence type="ECO:0000256" key="1">
    <source>
        <dbReference type="ARBA" id="ARBA00005525"/>
    </source>
</evidence>
<dbReference type="Gene3D" id="1.10.3730.10">
    <property type="entry name" value="ProC C-terminal domain-like"/>
    <property type="match status" value="1"/>
</dbReference>
<protein>
    <recommendedName>
        <fullName evidence="6 7">Pyrroline-5-carboxylate reductase</fullName>
        <shortName evidence="6">P5C reductase</shortName>
        <shortName evidence="6">P5CR</shortName>
        <ecNumber evidence="6 7">1.5.1.2</ecNumber>
    </recommendedName>
    <alternativeName>
        <fullName evidence="6">PCA reductase</fullName>
    </alternativeName>
</protein>
<keyword evidence="4 6" id="KW-0560">Oxidoreductase</keyword>
<dbReference type="EC" id="1.5.1.2" evidence="6 7"/>
<comment type="catalytic activity">
    <reaction evidence="6 9">
        <text>L-proline + NADP(+) = (S)-1-pyrroline-5-carboxylate + NADPH + 2 H(+)</text>
        <dbReference type="Rhea" id="RHEA:14109"/>
        <dbReference type="ChEBI" id="CHEBI:15378"/>
        <dbReference type="ChEBI" id="CHEBI:17388"/>
        <dbReference type="ChEBI" id="CHEBI:57783"/>
        <dbReference type="ChEBI" id="CHEBI:58349"/>
        <dbReference type="ChEBI" id="CHEBI:60039"/>
        <dbReference type="EC" id="1.5.1.2"/>
    </reaction>
</comment>
<reference evidence="12 13" key="1">
    <citation type="submission" date="2019-04" db="EMBL/GenBank/DDBJ databases">
        <title>Bacillus caeni sp. nov., a bacterium isolated from mangrove sediment.</title>
        <authorList>
            <person name="Huang H."/>
            <person name="Mo K."/>
            <person name="Hu Y."/>
        </authorList>
    </citation>
    <scope>NUCLEOTIDE SEQUENCE [LARGE SCALE GENOMIC DNA]</scope>
    <source>
        <strain evidence="12 13">HB172195</strain>
    </source>
</reference>
<evidence type="ECO:0000313" key="12">
    <source>
        <dbReference type="EMBL" id="TLS36416.1"/>
    </source>
</evidence>
<evidence type="ECO:0000256" key="3">
    <source>
        <dbReference type="ARBA" id="ARBA00022857"/>
    </source>
</evidence>
<dbReference type="InterPro" id="IPR036291">
    <property type="entry name" value="NAD(P)-bd_dom_sf"/>
</dbReference>
<feature type="domain" description="Pyrroline-5-carboxylate reductase catalytic N-terminal" evidence="10">
    <location>
        <begin position="7"/>
        <end position="102"/>
    </location>
</feature>
<evidence type="ECO:0000256" key="4">
    <source>
        <dbReference type="ARBA" id="ARBA00023002"/>
    </source>
</evidence>
<keyword evidence="2 6" id="KW-0641">Proline biosynthesis</keyword>
<comment type="caution">
    <text evidence="12">The sequence shown here is derived from an EMBL/GenBank/DDBJ whole genome shotgun (WGS) entry which is preliminary data.</text>
</comment>
<keyword evidence="6 9" id="KW-0028">Amino-acid biosynthesis</keyword>
<comment type="subcellular location">
    <subcellularLocation>
        <location evidence="6">Cytoplasm</location>
    </subcellularLocation>
</comment>
<comment type="similarity">
    <text evidence="1 6 9">Belongs to the pyrroline-5-carboxylate reductase family.</text>
</comment>